<sequence>METPGSDDGWRRSLVLEAYRLERAEGTSHLAMQATFVALALTSIGLLSGFLSQVCAVGYAGDTCVEVPDVVLAGMPLVPTAFLAYLAGNVLRATLRSFYLRALERELAGTVPPGLTLRAYPWLGVPRGVELSLHASPAAVRRGGAARVLGAMLIGTLLIGYVGFVVVLVVAVSLPWQLLMVALYGLACGAIIRLGALAVLDGRSYFAQAVRSMNESLSVPLRPRVHPREEGRRTMASYLALPRPDSAPKALIALVAGMLAAVAAARPLLPALPALLLGTAVYELLLYQCRYQLNDLRGIREDQDDVARATRGRLPVVPGRLGSAVRASLVAAGVRIYLAVGLTLFLPRPVQGVLAAAAAALVVLTVLYEAARAWARGADRHGWAAVLPLAVGYALRAALGAALFHAASGGAVPVDGWFVALTLLGAAFGLMFVSATWALHAVCQAGPPTGPDGPGWRLDRARVHERGLLRHVDAAPWASRPDLDWRTVPALAPVTSLRAPSNLAFVATAALTAVFAVAWVEPGAGPGTWWSAGAAVAGAAGAAALTRTSAAGPGGRRRAATAALAAAVLLAGVAGAVAVTTVPRAAPLLAAVPLAVTCALYGTLTSLSYAALKSSGADLLARLRAGRRALFRAVVGDATARALTAEREQRTTR</sequence>
<name>A0A7W8W953_9CELL</name>
<accession>A0A7W8W953</accession>
<feature type="transmembrane region" description="Helical" evidence="1">
    <location>
        <begin position="383"/>
        <end position="404"/>
    </location>
</feature>
<comment type="caution">
    <text evidence="2">The sequence shown here is derived from an EMBL/GenBank/DDBJ whole genome shotgun (WGS) entry which is preliminary data.</text>
</comment>
<feature type="transmembrane region" description="Helical" evidence="1">
    <location>
        <begin position="559"/>
        <end position="582"/>
    </location>
</feature>
<gene>
    <name evidence="2" type="ORF">HNR08_000009</name>
</gene>
<protein>
    <submittedName>
        <fullName evidence="2">Uncharacterized protein</fullName>
    </submittedName>
</protein>
<keyword evidence="1" id="KW-0472">Membrane</keyword>
<dbReference type="Proteomes" id="UP000564629">
    <property type="component" value="Unassembled WGS sequence"/>
</dbReference>
<keyword evidence="1" id="KW-1133">Transmembrane helix</keyword>
<feature type="transmembrane region" description="Helical" evidence="1">
    <location>
        <begin position="352"/>
        <end position="371"/>
    </location>
</feature>
<dbReference type="RefSeq" id="WP_183834687.1">
    <property type="nucleotide sequence ID" value="NZ_JACHDN010000001.1"/>
</dbReference>
<feature type="transmembrane region" description="Helical" evidence="1">
    <location>
        <begin position="527"/>
        <end position="547"/>
    </location>
</feature>
<feature type="transmembrane region" description="Helical" evidence="1">
    <location>
        <begin position="148"/>
        <end position="172"/>
    </location>
</feature>
<feature type="transmembrane region" description="Helical" evidence="1">
    <location>
        <begin position="588"/>
        <end position="612"/>
    </location>
</feature>
<feature type="transmembrane region" description="Helical" evidence="1">
    <location>
        <begin position="178"/>
        <end position="200"/>
    </location>
</feature>
<proteinExistence type="predicted"/>
<feature type="transmembrane region" description="Helical" evidence="1">
    <location>
        <begin position="71"/>
        <end position="91"/>
    </location>
</feature>
<feature type="transmembrane region" description="Helical" evidence="1">
    <location>
        <begin position="503"/>
        <end position="521"/>
    </location>
</feature>
<feature type="transmembrane region" description="Helical" evidence="1">
    <location>
        <begin position="327"/>
        <end position="346"/>
    </location>
</feature>
<dbReference type="EMBL" id="JACHDN010000001">
    <property type="protein sequence ID" value="MBB5471273.1"/>
    <property type="molecule type" value="Genomic_DNA"/>
</dbReference>
<evidence type="ECO:0000313" key="3">
    <source>
        <dbReference type="Proteomes" id="UP000564629"/>
    </source>
</evidence>
<evidence type="ECO:0000256" key="1">
    <source>
        <dbReference type="SAM" id="Phobius"/>
    </source>
</evidence>
<evidence type="ECO:0000313" key="2">
    <source>
        <dbReference type="EMBL" id="MBB5471273.1"/>
    </source>
</evidence>
<dbReference type="AlphaFoldDB" id="A0A7W8W953"/>
<feature type="transmembrane region" description="Helical" evidence="1">
    <location>
        <begin position="30"/>
        <end position="51"/>
    </location>
</feature>
<reference evidence="2 3" key="1">
    <citation type="submission" date="2020-08" db="EMBL/GenBank/DDBJ databases">
        <title>Sequencing the genomes of 1000 actinobacteria strains.</title>
        <authorList>
            <person name="Klenk H.-P."/>
        </authorList>
    </citation>
    <scope>NUCLEOTIDE SEQUENCE [LARGE SCALE GENOMIC DNA]</scope>
    <source>
        <strain evidence="2 3">DSM 9581</strain>
    </source>
</reference>
<organism evidence="2 3">
    <name type="scientific">Cellulomonas hominis</name>
    <dbReference type="NCBI Taxonomy" id="156981"/>
    <lineage>
        <taxon>Bacteria</taxon>
        <taxon>Bacillati</taxon>
        <taxon>Actinomycetota</taxon>
        <taxon>Actinomycetes</taxon>
        <taxon>Micrococcales</taxon>
        <taxon>Cellulomonadaceae</taxon>
        <taxon>Cellulomonas</taxon>
    </lineage>
</organism>
<feature type="transmembrane region" description="Helical" evidence="1">
    <location>
        <begin position="416"/>
        <end position="439"/>
    </location>
</feature>
<keyword evidence="1" id="KW-0812">Transmembrane</keyword>